<evidence type="ECO:0000256" key="5">
    <source>
        <dbReference type="ARBA" id="ARBA00023136"/>
    </source>
</evidence>
<keyword evidence="5 6" id="KW-0472">Membrane</keyword>
<proteinExistence type="inferred from homology"/>
<sequence>MDLLSVSPQRLTFYAPYDRSQRRMLTLLNPNNRKVLFKIKSNVWRYYHVSPNAGMIEPYCFIEIRISLNYFDFHEDLDQHHRFCIQSTYAPRDQVNGETTLAIFRRVSSRDISSKSLHVRLEATPLSLASCGLDLQSPLGKMVLERDLLKPLCPKCPDFLNAPLELEKTKANRHISKLVIIGSLLMVFFTAYMQRKQMYEVLMNNFYPDKLEP</sequence>
<comment type="similarity">
    <text evidence="2">Belongs to the VAMP-associated protein (VAP) (TC 9.B.17) family.</text>
</comment>
<evidence type="ECO:0000313" key="9">
    <source>
        <dbReference type="Proteomes" id="UP001652680"/>
    </source>
</evidence>
<dbReference type="InterPro" id="IPR000535">
    <property type="entry name" value="MSP_dom"/>
</dbReference>
<dbReference type="InterPro" id="IPR013783">
    <property type="entry name" value="Ig-like_fold"/>
</dbReference>
<feature type="transmembrane region" description="Helical" evidence="6">
    <location>
        <begin position="175"/>
        <end position="193"/>
    </location>
</feature>
<evidence type="ECO:0000256" key="1">
    <source>
        <dbReference type="ARBA" id="ARBA00004211"/>
    </source>
</evidence>
<dbReference type="Gene3D" id="2.60.40.10">
    <property type="entry name" value="Immunoglobulins"/>
    <property type="match status" value="1"/>
</dbReference>
<keyword evidence="9" id="KW-1185">Reference proteome</keyword>
<reference evidence="8" key="2">
    <citation type="submission" date="2025-05" db="UniProtKB">
        <authorList>
            <consortium name="EnsemblMetazoa"/>
        </authorList>
    </citation>
    <scope>IDENTIFICATION</scope>
</reference>
<dbReference type="Proteomes" id="UP001652680">
    <property type="component" value="Unassembled WGS sequence"/>
</dbReference>
<feature type="domain" description="MSP" evidence="7">
    <location>
        <begin position="3"/>
        <end position="122"/>
    </location>
</feature>
<evidence type="ECO:0000256" key="4">
    <source>
        <dbReference type="ARBA" id="ARBA00022989"/>
    </source>
</evidence>
<dbReference type="Pfam" id="PF00635">
    <property type="entry name" value="Motile_Sperm"/>
    <property type="match status" value="1"/>
</dbReference>
<evidence type="ECO:0000256" key="3">
    <source>
        <dbReference type="ARBA" id="ARBA00022692"/>
    </source>
</evidence>
<organism evidence="8 9">
    <name type="scientific">Drosophila rhopaloa</name>
    <name type="common">Fruit fly</name>
    <dbReference type="NCBI Taxonomy" id="1041015"/>
    <lineage>
        <taxon>Eukaryota</taxon>
        <taxon>Metazoa</taxon>
        <taxon>Ecdysozoa</taxon>
        <taxon>Arthropoda</taxon>
        <taxon>Hexapoda</taxon>
        <taxon>Insecta</taxon>
        <taxon>Pterygota</taxon>
        <taxon>Neoptera</taxon>
        <taxon>Endopterygota</taxon>
        <taxon>Diptera</taxon>
        <taxon>Brachycera</taxon>
        <taxon>Muscomorpha</taxon>
        <taxon>Ephydroidea</taxon>
        <taxon>Drosophilidae</taxon>
        <taxon>Drosophila</taxon>
        <taxon>Sophophora</taxon>
    </lineage>
</organism>
<comment type="subcellular location">
    <subcellularLocation>
        <location evidence="1">Membrane</location>
        <topology evidence="1">Single-pass type IV membrane protein</topology>
    </subcellularLocation>
</comment>
<protein>
    <recommendedName>
        <fullName evidence="7">MSP domain-containing protein</fullName>
    </recommendedName>
</protein>
<dbReference type="GeneID" id="108042564"/>
<reference evidence="9" key="1">
    <citation type="journal article" date="2021" name="Elife">
        <title>Highly contiguous assemblies of 101 drosophilid genomes.</title>
        <authorList>
            <person name="Kim B.Y."/>
            <person name="Wang J.R."/>
            <person name="Miller D.E."/>
            <person name="Barmina O."/>
            <person name="Delaney E."/>
            <person name="Thompson A."/>
            <person name="Comeault A.A."/>
            <person name="Peede D."/>
            <person name="D'Agostino E.R."/>
            <person name="Pelaez J."/>
            <person name="Aguilar J.M."/>
            <person name="Haji D."/>
            <person name="Matsunaga T."/>
            <person name="Armstrong E.E."/>
            <person name="Zych M."/>
            <person name="Ogawa Y."/>
            <person name="Stamenkovic-Radak M."/>
            <person name="Jelic M."/>
            <person name="Veselinovic M.S."/>
            <person name="Tanaskovic M."/>
            <person name="Eric P."/>
            <person name="Gao J.J."/>
            <person name="Katoh T.K."/>
            <person name="Toda M.J."/>
            <person name="Watabe H."/>
            <person name="Watada M."/>
            <person name="Davis J.S."/>
            <person name="Moyle L.C."/>
            <person name="Manoli G."/>
            <person name="Bertolini E."/>
            <person name="Kostal V."/>
            <person name="Hawley R.S."/>
            <person name="Takahashi A."/>
            <person name="Jones C.D."/>
            <person name="Price D.K."/>
            <person name="Whiteman N."/>
            <person name="Kopp A."/>
            <person name="Matute D.R."/>
            <person name="Petrov D.A."/>
        </authorList>
    </citation>
    <scope>NUCLEOTIDE SEQUENCE [LARGE SCALE GENOMIC DNA]</scope>
</reference>
<dbReference type="EnsemblMetazoa" id="XM_044459801.1">
    <property type="protein sequence ID" value="XP_044315736.1"/>
    <property type="gene ID" value="LOC108042564"/>
</dbReference>
<evidence type="ECO:0000256" key="2">
    <source>
        <dbReference type="ARBA" id="ARBA00008932"/>
    </source>
</evidence>
<dbReference type="SUPFAM" id="SSF49354">
    <property type="entry name" value="PapD-like"/>
    <property type="match status" value="1"/>
</dbReference>
<dbReference type="PANTHER" id="PTHR10809:SF6">
    <property type="entry name" value="AT11025P-RELATED"/>
    <property type="match status" value="1"/>
</dbReference>
<evidence type="ECO:0000313" key="8">
    <source>
        <dbReference type="EnsemblMetazoa" id="XP_044315736.1"/>
    </source>
</evidence>
<dbReference type="PROSITE" id="PS50202">
    <property type="entry name" value="MSP"/>
    <property type="match status" value="1"/>
</dbReference>
<name>A0ABM5JA88_DRORH</name>
<keyword evidence="3 6" id="KW-0812">Transmembrane</keyword>
<dbReference type="InterPro" id="IPR008962">
    <property type="entry name" value="PapD-like_sf"/>
</dbReference>
<dbReference type="InterPro" id="IPR016763">
    <property type="entry name" value="VAP"/>
</dbReference>
<evidence type="ECO:0000259" key="7">
    <source>
        <dbReference type="PROSITE" id="PS50202"/>
    </source>
</evidence>
<evidence type="ECO:0000256" key="6">
    <source>
        <dbReference type="SAM" id="Phobius"/>
    </source>
</evidence>
<dbReference type="PANTHER" id="PTHR10809">
    <property type="entry name" value="VESICLE-ASSOCIATED MEMBRANE PROTEIN-ASSOCIATED PROTEIN"/>
    <property type="match status" value="1"/>
</dbReference>
<accession>A0ABM5JA88</accession>
<dbReference type="RefSeq" id="XP_044315736.1">
    <property type="nucleotide sequence ID" value="XM_044459801.1"/>
</dbReference>
<keyword evidence="4 6" id="KW-1133">Transmembrane helix</keyword>